<dbReference type="Pfam" id="PF09984">
    <property type="entry name" value="sCache_4"/>
    <property type="match status" value="1"/>
</dbReference>
<keyword evidence="5" id="KW-1185">Reference proteome</keyword>
<reference evidence="4 5" key="1">
    <citation type="submission" date="2018-06" db="EMBL/GenBank/DDBJ databases">
        <title>OYT1 Genome Sequencing.</title>
        <authorList>
            <person name="Kato S."/>
            <person name="Itoh T."/>
            <person name="Ohkuma M."/>
        </authorList>
    </citation>
    <scope>NUCLEOTIDE SEQUENCE [LARGE SCALE GENOMIC DNA]</scope>
    <source>
        <strain evidence="4 5">OYT1</strain>
    </source>
</reference>
<dbReference type="InterPro" id="IPR003660">
    <property type="entry name" value="HAMP_dom"/>
</dbReference>
<evidence type="ECO:0000259" key="2">
    <source>
        <dbReference type="PROSITE" id="PS50885"/>
    </source>
</evidence>
<keyword evidence="1" id="KW-0812">Transmembrane</keyword>
<dbReference type="SUPFAM" id="SSF55073">
    <property type="entry name" value="Nucleotide cyclase"/>
    <property type="match status" value="1"/>
</dbReference>
<dbReference type="AlphaFoldDB" id="A0A2Z6GAU8"/>
<evidence type="ECO:0000313" key="4">
    <source>
        <dbReference type="EMBL" id="BBE50618.1"/>
    </source>
</evidence>
<sequence>MMFGAKHSIGRHVAWLSLFPLLIMAIGMETFYLNDRFKDLDSDLIQRGKLIARQIAAGSEYGVFSRNKEALRELAEKTLLEPDVVSIMILDDNFTVLTDLRRALANPAGNAVVIPADTSKPPAQELLQHVDYYDPVHDNGKIILIYQPILGSQIMLDSLESKNSYRQVGTVLVQLSKYSTERLKSKLLWISISASLIFIIFTYFLTLLANRRITTPVEQLSHAIKAIGSGNLDSRVNLSSCITELCTLTDGINQMTSELRTERDLMQSRIDDATQQLRELAFYDTLTHLPNRRLLEDRLAQSMAASKRSGIYGALMFLDLDNFKPINDLYGHAAGDLLLIEAAQRISNCLREMDTVARFGGDEFVVLLNELSAEYGASTEQAHFVAEKIRAALEQNYFLTQIKEDGTRVHIEHHCSSSIGITLFMDHDVLAEEIMISADTAMYQAKQNGRNQIRLNENNNA</sequence>
<dbReference type="GO" id="GO:0007165">
    <property type="term" value="P:signal transduction"/>
    <property type="evidence" value="ECO:0007669"/>
    <property type="project" value="InterPro"/>
</dbReference>
<feature type="domain" description="HAMP" evidence="2">
    <location>
        <begin position="211"/>
        <end position="264"/>
    </location>
</feature>
<dbReference type="GO" id="GO:0016020">
    <property type="term" value="C:membrane"/>
    <property type="evidence" value="ECO:0007669"/>
    <property type="project" value="InterPro"/>
</dbReference>
<dbReference type="SMART" id="SM00267">
    <property type="entry name" value="GGDEF"/>
    <property type="match status" value="1"/>
</dbReference>
<gene>
    <name evidence="4" type="ORF">OYT1_ch1058</name>
</gene>
<name>A0A2Z6GAU8_9PROT</name>
<dbReference type="SMART" id="SM00304">
    <property type="entry name" value="HAMP"/>
    <property type="match status" value="1"/>
</dbReference>
<dbReference type="PANTHER" id="PTHR46663">
    <property type="entry name" value="DIGUANYLATE CYCLASE DGCT-RELATED"/>
    <property type="match status" value="1"/>
</dbReference>
<dbReference type="InterPro" id="IPR019247">
    <property type="entry name" value="Histidine_kinase_BarA_N"/>
</dbReference>
<feature type="transmembrane region" description="Helical" evidence="1">
    <location>
        <begin position="12"/>
        <end position="33"/>
    </location>
</feature>
<keyword evidence="1" id="KW-0472">Membrane</keyword>
<evidence type="ECO:0000259" key="3">
    <source>
        <dbReference type="PROSITE" id="PS50887"/>
    </source>
</evidence>
<dbReference type="Gene3D" id="6.10.340.10">
    <property type="match status" value="1"/>
</dbReference>
<dbReference type="Pfam" id="PF00990">
    <property type="entry name" value="GGDEF"/>
    <property type="match status" value="1"/>
</dbReference>
<proteinExistence type="predicted"/>
<dbReference type="Proteomes" id="UP000033070">
    <property type="component" value="Chromosome"/>
</dbReference>
<dbReference type="CDD" id="cd06225">
    <property type="entry name" value="HAMP"/>
    <property type="match status" value="1"/>
</dbReference>
<dbReference type="RefSeq" id="WP_062627375.1">
    <property type="nucleotide sequence ID" value="NZ_AP018738.1"/>
</dbReference>
<dbReference type="EMBL" id="AP018738">
    <property type="protein sequence ID" value="BBE50618.1"/>
    <property type="molecule type" value="Genomic_DNA"/>
</dbReference>
<dbReference type="GO" id="GO:0003824">
    <property type="term" value="F:catalytic activity"/>
    <property type="evidence" value="ECO:0007669"/>
    <property type="project" value="UniProtKB-ARBA"/>
</dbReference>
<organism evidence="4 5">
    <name type="scientific">Ferriphaselus amnicola</name>
    <dbReference type="NCBI Taxonomy" id="1188319"/>
    <lineage>
        <taxon>Bacteria</taxon>
        <taxon>Pseudomonadati</taxon>
        <taxon>Pseudomonadota</taxon>
        <taxon>Betaproteobacteria</taxon>
        <taxon>Nitrosomonadales</taxon>
        <taxon>Gallionellaceae</taxon>
        <taxon>Ferriphaselus</taxon>
    </lineage>
</organism>
<dbReference type="Pfam" id="PF00672">
    <property type="entry name" value="HAMP"/>
    <property type="match status" value="1"/>
</dbReference>
<dbReference type="SUPFAM" id="SSF158472">
    <property type="entry name" value="HAMP domain-like"/>
    <property type="match status" value="1"/>
</dbReference>
<dbReference type="OrthoDB" id="9813903at2"/>
<dbReference type="KEGG" id="fam:OYT1_ch1058"/>
<dbReference type="InterPro" id="IPR000160">
    <property type="entry name" value="GGDEF_dom"/>
</dbReference>
<dbReference type="InterPro" id="IPR043128">
    <property type="entry name" value="Rev_trsase/Diguanyl_cyclase"/>
</dbReference>
<keyword evidence="1" id="KW-1133">Transmembrane helix</keyword>
<evidence type="ECO:0000256" key="1">
    <source>
        <dbReference type="SAM" id="Phobius"/>
    </source>
</evidence>
<dbReference type="STRING" id="1188319.OYT1_02265"/>
<dbReference type="InterPro" id="IPR052163">
    <property type="entry name" value="DGC-Regulatory_Protein"/>
</dbReference>
<dbReference type="Gene3D" id="3.30.70.270">
    <property type="match status" value="1"/>
</dbReference>
<dbReference type="PROSITE" id="PS50885">
    <property type="entry name" value="HAMP"/>
    <property type="match status" value="1"/>
</dbReference>
<evidence type="ECO:0000313" key="5">
    <source>
        <dbReference type="Proteomes" id="UP000033070"/>
    </source>
</evidence>
<dbReference type="InterPro" id="IPR029787">
    <property type="entry name" value="Nucleotide_cyclase"/>
</dbReference>
<dbReference type="PROSITE" id="PS50887">
    <property type="entry name" value="GGDEF"/>
    <property type="match status" value="1"/>
</dbReference>
<feature type="domain" description="GGDEF" evidence="3">
    <location>
        <begin position="311"/>
        <end position="458"/>
    </location>
</feature>
<protein>
    <submittedName>
        <fullName evidence="4">Putative diguanylate cyclase YegE</fullName>
    </submittedName>
</protein>
<accession>A0A2Z6GAU8</accession>
<dbReference type="NCBIfam" id="TIGR00254">
    <property type="entry name" value="GGDEF"/>
    <property type="match status" value="1"/>
</dbReference>
<feature type="transmembrane region" description="Helical" evidence="1">
    <location>
        <begin position="187"/>
        <end position="209"/>
    </location>
</feature>
<dbReference type="FunFam" id="3.30.70.270:FF:000001">
    <property type="entry name" value="Diguanylate cyclase domain protein"/>
    <property type="match status" value="1"/>
</dbReference>
<dbReference type="CDD" id="cd01949">
    <property type="entry name" value="GGDEF"/>
    <property type="match status" value="1"/>
</dbReference>
<dbReference type="PANTHER" id="PTHR46663:SF3">
    <property type="entry name" value="SLL0267 PROTEIN"/>
    <property type="match status" value="1"/>
</dbReference>